<evidence type="ECO:0000313" key="9">
    <source>
        <dbReference type="Proteomes" id="UP000248014"/>
    </source>
</evidence>
<dbReference type="InterPro" id="IPR005790">
    <property type="entry name" value="DNA_polIII_delta"/>
</dbReference>
<name>A0A2V3V225_9SPHN</name>
<dbReference type="EMBL" id="QJJM01000026">
    <property type="protein sequence ID" value="PXW67609.1"/>
    <property type="molecule type" value="Genomic_DNA"/>
</dbReference>
<dbReference type="EC" id="2.7.7.7" evidence="1"/>
<evidence type="ECO:0000256" key="4">
    <source>
        <dbReference type="ARBA" id="ARBA00022705"/>
    </source>
</evidence>
<comment type="caution">
    <text evidence="8">The sequence shown here is derived from an EMBL/GenBank/DDBJ whole genome shotgun (WGS) entry which is preliminary data.</text>
</comment>
<evidence type="ECO:0000256" key="7">
    <source>
        <dbReference type="ARBA" id="ARBA00049244"/>
    </source>
</evidence>
<dbReference type="Gene3D" id="1.10.8.60">
    <property type="match status" value="1"/>
</dbReference>
<accession>A0A2V3V225</accession>
<dbReference type="AlphaFoldDB" id="A0A2V3V225"/>
<dbReference type="GO" id="GO:0003887">
    <property type="term" value="F:DNA-directed DNA polymerase activity"/>
    <property type="evidence" value="ECO:0007669"/>
    <property type="project" value="UniProtKB-KW"/>
</dbReference>
<evidence type="ECO:0000256" key="2">
    <source>
        <dbReference type="ARBA" id="ARBA00022679"/>
    </source>
</evidence>
<dbReference type="OrthoDB" id="9804983at2"/>
<dbReference type="GO" id="GO:0003677">
    <property type="term" value="F:DNA binding"/>
    <property type="evidence" value="ECO:0007669"/>
    <property type="project" value="InterPro"/>
</dbReference>
<dbReference type="SUPFAM" id="SSF48019">
    <property type="entry name" value="post-AAA+ oligomerization domain-like"/>
    <property type="match status" value="1"/>
</dbReference>
<sequence>MKGDVGAIQALRRKPRPDIRLYLIFGTDDGGNAALMADIIASFPKDAERTDIDGHQLAKAPSLLAAEAASLSLFGDARYIRVHTSGEESLAAVEALLAADKAVNPVVMLASSVTDKSRVAKAVLAAPNAMAVQTKIPGPDDMARIVTELGRAAGLTIEAELAHVIAGFTAGDRRLAAQEIEKLSLYLDASPDEPKPVTREAVAALRADAEDDAMQPIINAALSGDLRRLPEELKRMREQAVSEVGLVIVMQRQVMQLAGHAQRMGNARDVSAWVRQEMQSRRLWGGGNANDWTRQLRAWGRPQAVARLSERLLALQQAMMKASPGPALLLEQELLEIARVAARAS</sequence>
<keyword evidence="9" id="KW-1185">Reference proteome</keyword>
<dbReference type="InterPro" id="IPR008921">
    <property type="entry name" value="DNA_pol3_clamp-load_cplx_C"/>
</dbReference>
<reference evidence="8 9" key="1">
    <citation type="submission" date="2018-05" db="EMBL/GenBank/DDBJ databases">
        <title>Genomic Encyclopedia of Type Strains, Phase IV (KMG-IV): sequencing the most valuable type-strain genomes for metagenomic binning, comparative biology and taxonomic classification.</title>
        <authorList>
            <person name="Goeker M."/>
        </authorList>
    </citation>
    <scope>NUCLEOTIDE SEQUENCE [LARGE SCALE GENOMIC DNA]</scope>
    <source>
        <strain evidence="8 9">DSM 3183</strain>
    </source>
</reference>
<evidence type="ECO:0000313" key="8">
    <source>
        <dbReference type="EMBL" id="PXW67609.1"/>
    </source>
</evidence>
<evidence type="ECO:0000256" key="1">
    <source>
        <dbReference type="ARBA" id="ARBA00012417"/>
    </source>
</evidence>
<keyword evidence="3" id="KW-0548">Nucleotidyltransferase</keyword>
<dbReference type="GO" id="GO:0009360">
    <property type="term" value="C:DNA polymerase III complex"/>
    <property type="evidence" value="ECO:0007669"/>
    <property type="project" value="TreeGrafter"/>
</dbReference>
<organism evidence="8 9">
    <name type="scientific">Blastomonas natatoria</name>
    <dbReference type="NCBI Taxonomy" id="34015"/>
    <lineage>
        <taxon>Bacteria</taxon>
        <taxon>Pseudomonadati</taxon>
        <taxon>Pseudomonadota</taxon>
        <taxon>Alphaproteobacteria</taxon>
        <taxon>Sphingomonadales</taxon>
        <taxon>Sphingomonadaceae</taxon>
        <taxon>Blastomonas</taxon>
    </lineage>
</organism>
<dbReference type="SUPFAM" id="SSF52540">
    <property type="entry name" value="P-loop containing nucleoside triphosphate hydrolases"/>
    <property type="match status" value="1"/>
</dbReference>
<dbReference type="Proteomes" id="UP000248014">
    <property type="component" value="Unassembled WGS sequence"/>
</dbReference>
<keyword evidence="5" id="KW-0239">DNA-directed DNA polymerase</keyword>
<dbReference type="NCBIfam" id="TIGR01128">
    <property type="entry name" value="holA"/>
    <property type="match status" value="1"/>
</dbReference>
<evidence type="ECO:0000256" key="5">
    <source>
        <dbReference type="ARBA" id="ARBA00022932"/>
    </source>
</evidence>
<comment type="catalytic activity">
    <reaction evidence="7">
        <text>DNA(n) + a 2'-deoxyribonucleoside 5'-triphosphate = DNA(n+1) + diphosphate</text>
        <dbReference type="Rhea" id="RHEA:22508"/>
        <dbReference type="Rhea" id="RHEA-COMP:17339"/>
        <dbReference type="Rhea" id="RHEA-COMP:17340"/>
        <dbReference type="ChEBI" id="CHEBI:33019"/>
        <dbReference type="ChEBI" id="CHEBI:61560"/>
        <dbReference type="ChEBI" id="CHEBI:173112"/>
        <dbReference type="EC" id="2.7.7.7"/>
    </reaction>
</comment>
<dbReference type="PANTHER" id="PTHR34388:SF1">
    <property type="entry name" value="DNA POLYMERASE III SUBUNIT DELTA"/>
    <property type="match status" value="1"/>
</dbReference>
<keyword evidence="4" id="KW-0235">DNA replication</keyword>
<dbReference type="InterPro" id="IPR027417">
    <property type="entry name" value="P-loop_NTPase"/>
</dbReference>
<dbReference type="GO" id="GO:0006261">
    <property type="term" value="P:DNA-templated DNA replication"/>
    <property type="evidence" value="ECO:0007669"/>
    <property type="project" value="TreeGrafter"/>
</dbReference>
<evidence type="ECO:0000256" key="3">
    <source>
        <dbReference type="ARBA" id="ARBA00022695"/>
    </source>
</evidence>
<protein>
    <recommendedName>
        <fullName evidence="1">DNA-directed DNA polymerase</fullName>
        <ecNumber evidence="1">2.7.7.7</ecNumber>
    </recommendedName>
</protein>
<keyword evidence="2" id="KW-0808">Transferase</keyword>
<dbReference type="RefSeq" id="WP_110300417.1">
    <property type="nucleotide sequence ID" value="NZ_QJJM01000026.1"/>
</dbReference>
<proteinExistence type="inferred from homology"/>
<evidence type="ECO:0000256" key="6">
    <source>
        <dbReference type="ARBA" id="ARBA00034754"/>
    </source>
</evidence>
<dbReference type="PANTHER" id="PTHR34388">
    <property type="entry name" value="DNA POLYMERASE III SUBUNIT DELTA"/>
    <property type="match status" value="1"/>
</dbReference>
<comment type="similarity">
    <text evidence="6">Belongs to the DNA polymerase HolA subunit family.</text>
</comment>
<gene>
    <name evidence="8" type="ORF">C7451_1266</name>
</gene>